<dbReference type="HAMAP" id="MF_00952">
    <property type="entry name" value="Topoisom_1_prok"/>
    <property type="match status" value="1"/>
</dbReference>
<feature type="active site" description="O-(5'-phospho-DNA)-tyrosine intermediate" evidence="10">
    <location>
        <position position="355"/>
    </location>
</feature>
<organism evidence="14 15">
    <name type="scientific">Veillonella magna</name>
    <dbReference type="NCBI Taxonomy" id="464322"/>
    <lineage>
        <taxon>Bacteria</taxon>
        <taxon>Bacillati</taxon>
        <taxon>Bacillota</taxon>
        <taxon>Negativicutes</taxon>
        <taxon>Veillonellales</taxon>
        <taxon>Veillonellaceae</taxon>
        <taxon>Veillonella</taxon>
    </lineage>
</organism>
<feature type="compositionally biased region" description="Basic residues" evidence="11">
    <location>
        <begin position="741"/>
        <end position="750"/>
    </location>
</feature>
<feature type="compositionally biased region" description="Low complexity" evidence="11">
    <location>
        <begin position="755"/>
        <end position="766"/>
    </location>
</feature>
<evidence type="ECO:0000313" key="15">
    <source>
        <dbReference type="Proteomes" id="UP000707138"/>
    </source>
</evidence>
<keyword evidence="3" id="KW-0479">Metal-binding</keyword>
<proteinExistence type="inferred from homology"/>
<gene>
    <name evidence="10 14" type="primary">topA</name>
    <name evidence="14" type="ORF">H6A01_03665</name>
</gene>
<dbReference type="PROSITE" id="PS50880">
    <property type="entry name" value="TOPRIM"/>
    <property type="match status" value="1"/>
</dbReference>
<feature type="site" description="Interaction with DNA" evidence="10">
    <location>
        <position position="199"/>
    </location>
</feature>
<dbReference type="EMBL" id="JACJLA010000005">
    <property type="protein sequence ID" value="MBM6912428.1"/>
    <property type="molecule type" value="Genomic_DNA"/>
</dbReference>
<comment type="caution">
    <text evidence="14">The sequence shown here is derived from an EMBL/GenBank/DDBJ whole genome shotgun (WGS) entry which is preliminary data.</text>
</comment>
<dbReference type="Gene3D" id="1.10.290.10">
    <property type="entry name" value="Topoisomerase I, domain 4"/>
    <property type="match status" value="1"/>
</dbReference>
<dbReference type="PRINTS" id="PR00417">
    <property type="entry name" value="PRTPISMRASEI"/>
</dbReference>
<feature type="compositionally biased region" description="Basic and acidic residues" evidence="11">
    <location>
        <begin position="7"/>
        <end position="24"/>
    </location>
</feature>
<keyword evidence="4" id="KW-0863">Zinc-finger</keyword>
<dbReference type="RefSeq" id="WP_028256007.1">
    <property type="nucleotide sequence ID" value="NZ_JACJLA010000005.1"/>
</dbReference>
<dbReference type="CDD" id="cd00186">
    <property type="entry name" value="TOP1Ac"/>
    <property type="match status" value="1"/>
</dbReference>
<dbReference type="Gene3D" id="2.70.20.10">
    <property type="entry name" value="Topoisomerase I, domain 3"/>
    <property type="match status" value="1"/>
</dbReference>
<evidence type="ECO:0000256" key="6">
    <source>
        <dbReference type="ARBA" id="ARBA00022842"/>
    </source>
</evidence>
<dbReference type="CDD" id="cd03363">
    <property type="entry name" value="TOPRIM_TopoIA_TopoI"/>
    <property type="match status" value="1"/>
</dbReference>
<keyword evidence="8 10" id="KW-0238">DNA-binding</keyword>
<sequence>MSIKRSIVIEEKEKTNEPKEERQVQGRVSVTVGKDTKVVQYVASAPEDREIRTFKPDGKTLVIVESPAKSKTIEKFLGPDYVVRASMGHLRDLPKSQLGIDIENGFVPRYTNLATRKKLIDELRAEADDAKGVLLATDPDREGEAISWHLAYILNMDTASTCRITFNEITKTAVAEAIEAPRTIDMNMVDAQQARRILDRLVGYKLSPLLWKKVCKGLSAGRVQSVAVRLICEREREIKAFVPEEYWTISAEYLTEAKEAFTAELTHIGKEKVHIADESAAMAIKAALDGKEATVVSVDKRKRSRKAPAPFTTSTLQQEGVRKLNFGAKRTMMLAQRLYEGIEIGGYGHVGLITYMRTDSTRIAHEMQEAAKMHIIKEFGKDYYPAKPNVFGTKESSQDAHEAIRPTSLELPPKMVAQFLNRDELKLYTMIWNRFIASQMAAQRSETVTTQLAVDEYTLRASGSKVIFKGFTEVYDVDKNEEETTMPILAAGDNVTNTGIDPKQHFTQPPARYSEASLIKTLEEQGIGRPSTYAPIIDTIISRNYVERQDKQFVPTELGFVVVDFLIDHFEKLINVRFTAELEEELDAIAGGKENYREVLAQFYDMFSKELEEASEVDRVKIADEESDVICDKCGHPMVYKFGRFGRFLACSNFPECKNTKPITVSTGVPCPKCGEGMIVERKSKRGRVFYGCDRYPECDFTLWNKPVNETCDTCGSLLVEKTYKNGTVKKFCSNDDCPTRPKRKPRKKKEATADTEQTQDTTTDTGNERGDTAQNI</sequence>
<dbReference type="SUPFAM" id="SSF57783">
    <property type="entry name" value="Zinc beta-ribbon"/>
    <property type="match status" value="1"/>
</dbReference>
<dbReference type="EC" id="5.6.2.1" evidence="10"/>
<feature type="site" description="Interaction with DNA" evidence="10">
    <location>
        <position position="204"/>
    </location>
</feature>
<dbReference type="InterPro" id="IPR034149">
    <property type="entry name" value="TOPRIM_TopoI"/>
</dbReference>
<evidence type="ECO:0000259" key="12">
    <source>
        <dbReference type="PROSITE" id="PS50880"/>
    </source>
</evidence>
<feature type="region of interest" description="Interaction with DNA" evidence="10">
    <location>
        <begin position="219"/>
        <end position="224"/>
    </location>
</feature>
<protein>
    <recommendedName>
        <fullName evidence="10">DNA topoisomerase 1</fullName>
        <ecNumber evidence="10">5.6.2.1</ecNumber>
    </recommendedName>
    <alternativeName>
        <fullName evidence="10">DNA topoisomerase I</fullName>
    </alternativeName>
</protein>
<dbReference type="Gene3D" id="1.10.460.10">
    <property type="entry name" value="Topoisomerase I, domain 2"/>
    <property type="match status" value="1"/>
</dbReference>
<evidence type="ECO:0000256" key="8">
    <source>
        <dbReference type="ARBA" id="ARBA00023125"/>
    </source>
</evidence>
<dbReference type="PANTHER" id="PTHR42785">
    <property type="entry name" value="DNA TOPOISOMERASE, TYPE IA, CORE"/>
    <property type="match status" value="1"/>
</dbReference>
<evidence type="ECO:0000256" key="10">
    <source>
        <dbReference type="HAMAP-Rule" id="MF_00952"/>
    </source>
</evidence>
<comment type="similarity">
    <text evidence="2 10">Belongs to the type IA topoisomerase family.</text>
</comment>
<feature type="region of interest" description="Disordered" evidence="11">
    <location>
        <begin position="1"/>
        <end position="26"/>
    </location>
</feature>
<keyword evidence="6" id="KW-0460">Magnesium</keyword>
<feature type="site" description="Interaction with DNA" evidence="10">
    <location>
        <position position="196"/>
    </location>
</feature>
<keyword evidence="5" id="KW-0862">Zinc</keyword>
<dbReference type="InterPro" id="IPR023406">
    <property type="entry name" value="Topo_IA_AS"/>
</dbReference>
<evidence type="ECO:0000256" key="1">
    <source>
        <dbReference type="ARBA" id="ARBA00000213"/>
    </source>
</evidence>
<accession>A0ABS2GH09</accession>
<dbReference type="PROSITE" id="PS52039">
    <property type="entry name" value="TOPO_IA_2"/>
    <property type="match status" value="1"/>
</dbReference>
<dbReference type="InterPro" id="IPR023405">
    <property type="entry name" value="Topo_IA_core_domain"/>
</dbReference>
<dbReference type="InterPro" id="IPR028612">
    <property type="entry name" value="Topoisom_1_IA"/>
</dbReference>
<evidence type="ECO:0000256" key="9">
    <source>
        <dbReference type="ARBA" id="ARBA00023235"/>
    </source>
</evidence>
<dbReference type="Proteomes" id="UP000707138">
    <property type="component" value="Unassembled WGS sequence"/>
</dbReference>
<evidence type="ECO:0000256" key="11">
    <source>
        <dbReference type="SAM" id="MobiDB-lite"/>
    </source>
</evidence>
<keyword evidence="9 10" id="KW-0413">Isomerase</keyword>
<feature type="domain" description="Topo IA-type catalytic" evidence="13">
    <location>
        <begin position="185"/>
        <end position="611"/>
    </location>
</feature>
<feature type="site" description="Interaction with DNA" evidence="10">
    <location>
        <position position="195"/>
    </location>
</feature>
<dbReference type="PROSITE" id="PS00396">
    <property type="entry name" value="TOPO_IA_1"/>
    <property type="match status" value="1"/>
</dbReference>
<dbReference type="InterPro" id="IPR005733">
    <property type="entry name" value="TopoI_bac-type"/>
</dbReference>
<dbReference type="InterPro" id="IPR013824">
    <property type="entry name" value="Topo_IA_cen_sub1"/>
</dbReference>
<comment type="subunit">
    <text evidence="10">Monomer.</text>
</comment>
<feature type="site" description="Interaction with DNA" evidence="10">
    <location>
        <position position="211"/>
    </location>
</feature>
<evidence type="ECO:0000256" key="5">
    <source>
        <dbReference type="ARBA" id="ARBA00022833"/>
    </source>
</evidence>
<dbReference type="Pfam" id="PF01131">
    <property type="entry name" value="Topoisom_bac"/>
    <property type="match status" value="1"/>
</dbReference>
<dbReference type="InterPro" id="IPR006171">
    <property type="entry name" value="TOPRIM_dom"/>
</dbReference>
<comment type="catalytic activity">
    <reaction evidence="1 10">
        <text>ATP-independent breakage of single-stranded DNA, followed by passage and rejoining.</text>
        <dbReference type="EC" id="5.6.2.1"/>
    </reaction>
</comment>
<dbReference type="InterPro" id="IPR003601">
    <property type="entry name" value="Topo_IA_2"/>
</dbReference>
<keyword evidence="7 10" id="KW-0799">Topoisomerase</keyword>
<dbReference type="InterPro" id="IPR013498">
    <property type="entry name" value="Topo_IA_Znf"/>
</dbReference>
<dbReference type="NCBIfam" id="TIGR01051">
    <property type="entry name" value="topA_bact"/>
    <property type="match status" value="1"/>
</dbReference>
<evidence type="ECO:0000313" key="14">
    <source>
        <dbReference type="EMBL" id="MBM6912428.1"/>
    </source>
</evidence>
<evidence type="ECO:0000256" key="3">
    <source>
        <dbReference type="ARBA" id="ARBA00022723"/>
    </source>
</evidence>
<comment type="function">
    <text evidence="10">Releases the supercoiling and torsional tension of DNA, which is introduced during the DNA replication and transcription, by transiently cleaving and rejoining one strand of the DNA duplex. Introduces a single-strand break via transesterification at a target site in duplex DNA. The scissile phosphodiester is attacked by the catalytic tyrosine of the enzyme, resulting in the formation of a DNA-(5'-phosphotyrosyl)-enzyme intermediate and the expulsion of a 3'-OH DNA strand. The free DNA strand then undergoes passage around the unbroken strand, thus removing DNA supercoils. Finally, in the religation step, the DNA 3'-OH attacks the covalent intermediate to expel the active-site tyrosine and restore the DNA phosphodiester backbone.</text>
</comment>
<dbReference type="Pfam" id="PF01396">
    <property type="entry name" value="Zn_ribbon_Top1"/>
    <property type="match status" value="3"/>
</dbReference>
<evidence type="ECO:0000256" key="7">
    <source>
        <dbReference type="ARBA" id="ARBA00023029"/>
    </source>
</evidence>
<dbReference type="InterPro" id="IPR013826">
    <property type="entry name" value="Topo_IA_cen_sub3"/>
</dbReference>
<evidence type="ECO:0000256" key="4">
    <source>
        <dbReference type="ARBA" id="ARBA00022771"/>
    </source>
</evidence>
<dbReference type="SMART" id="SM00437">
    <property type="entry name" value="TOP1Ac"/>
    <property type="match status" value="1"/>
</dbReference>
<feature type="site" description="Interaction with DNA" evidence="10">
    <location>
        <position position="357"/>
    </location>
</feature>
<dbReference type="PANTHER" id="PTHR42785:SF1">
    <property type="entry name" value="DNA TOPOISOMERASE"/>
    <property type="match status" value="1"/>
</dbReference>
<dbReference type="Gene3D" id="3.30.65.10">
    <property type="entry name" value="Bacterial Topoisomerase I, domain 1"/>
    <property type="match status" value="2"/>
</dbReference>
<feature type="domain" description="Toprim" evidence="12">
    <location>
        <begin position="59"/>
        <end position="177"/>
    </location>
</feature>
<dbReference type="Pfam" id="PF01751">
    <property type="entry name" value="Toprim"/>
    <property type="match status" value="1"/>
</dbReference>
<keyword evidence="15" id="KW-1185">Reference proteome</keyword>
<dbReference type="InterPro" id="IPR003602">
    <property type="entry name" value="Topo_IA_DNA-bd_dom"/>
</dbReference>
<feature type="region of interest" description="Disordered" evidence="11">
    <location>
        <begin position="736"/>
        <end position="777"/>
    </location>
</feature>
<dbReference type="Gene3D" id="3.40.50.140">
    <property type="match status" value="1"/>
</dbReference>
<feature type="site" description="Interaction with DNA" evidence="10">
    <location>
        <position position="543"/>
    </location>
</feature>
<dbReference type="InterPro" id="IPR000380">
    <property type="entry name" value="Topo_IA"/>
</dbReference>
<dbReference type="InterPro" id="IPR013497">
    <property type="entry name" value="Topo_IA_cen"/>
</dbReference>
<evidence type="ECO:0000259" key="13">
    <source>
        <dbReference type="PROSITE" id="PS52039"/>
    </source>
</evidence>
<dbReference type="SUPFAM" id="SSF56712">
    <property type="entry name" value="Prokaryotic type I DNA topoisomerase"/>
    <property type="match status" value="1"/>
</dbReference>
<reference evidence="14 15" key="1">
    <citation type="journal article" date="2021" name="Sci. Rep.">
        <title>The distribution of antibiotic resistance genes in chicken gut microbiota commensals.</title>
        <authorList>
            <person name="Juricova H."/>
            <person name="Matiasovicova J."/>
            <person name="Kubasova T."/>
            <person name="Cejkova D."/>
            <person name="Rychlik I."/>
        </authorList>
    </citation>
    <scope>NUCLEOTIDE SEQUENCE [LARGE SCALE GENOMIC DNA]</scope>
    <source>
        <strain evidence="14 15">An537</strain>
    </source>
</reference>
<feature type="compositionally biased region" description="Basic and acidic residues" evidence="11">
    <location>
        <begin position="767"/>
        <end position="777"/>
    </location>
</feature>
<dbReference type="InterPro" id="IPR013825">
    <property type="entry name" value="Topo_IA_cen_sub2"/>
</dbReference>
<dbReference type="SMART" id="SM00493">
    <property type="entry name" value="TOPRIM"/>
    <property type="match status" value="1"/>
</dbReference>
<evidence type="ECO:0000256" key="2">
    <source>
        <dbReference type="ARBA" id="ARBA00009446"/>
    </source>
</evidence>
<feature type="site" description="Interaction with DNA" evidence="10">
    <location>
        <position position="89"/>
    </location>
</feature>
<dbReference type="SMART" id="SM00436">
    <property type="entry name" value="TOP1Bc"/>
    <property type="match status" value="1"/>
</dbReference>
<name>A0ABS2GH09_9FIRM</name>